<organism evidence="1 2">
    <name type="scientific">Tumidithrix elongata BACA0141</name>
    <dbReference type="NCBI Taxonomy" id="2716417"/>
    <lineage>
        <taxon>Bacteria</taxon>
        <taxon>Bacillati</taxon>
        <taxon>Cyanobacteriota</taxon>
        <taxon>Cyanophyceae</taxon>
        <taxon>Pseudanabaenales</taxon>
        <taxon>Pseudanabaenaceae</taxon>
        <taxon>Tumidithrix</taxon>
        <taxon>Tumidithrix elongata</taxon>
    </lineage>
</organism>
<evidence type="ECO:0000313" key="1">
    <source>
        <dbReference type="EMBL" id="MEE3717475.1"/>
    </source>
</evidence>
<dbReference type="AlphaFoldDB" id="A0AAW9Q219"/>
<dbReference type="RefSeq" id="WP_330483904.1">
    <property type="nucleotide sequence ID" value="NZ_JAZBJZ010000043.1"/>
</dbReference>
<accession>A0AAW9Q219</accession>
<proteinExistence type="predicted"/>
<dbReference type="Proteomes" id="UP001333818">
    <property type="component" value="Unassembled WGS sequence"/>
</dbReference>
<comment type="caution">
    <text evidence="1">The sequence shown here is derived from an EMBL/GenBank/DDBJ whole genome shotgun (WGS) entry which is preliminary data.</text>
</comment>
<sequence length="51" mass="5759">MGIVVLVSPITIQSDRIDNRTKSTNAIKELRYPRPIAVAPAQLFVWLDLHT</sequence>
<name>A0AAW9Q219_9CYAN</name>
<protein>
    <submittedName>
        <fullName evidence="1">Uncharacterized protein</fullName>
    </submittedName>
</protein>
<reference evidence="1" key="1">
    <citation type="submission" date="2024-01" db="EMBL/GenBank/DDBJ databases">
        <title>Bank of Algae and Cyanobacteria of the Azores (BACA) strain genomes.</title>
        <authorList>
            <person name="Luz R."/>
            <person name="Cordeiro R."/>
            <person name="Fonseca A."/>
            <person name="Goncalves V."/>
        </authorList>
    </citation>
    <scope>NUCLEOTIDE SEQUENCE</scope>
    <source>
        <strain evidence="1">BACA0141</strain>
    </source>
</reference>
<evidence type="ECO:0000313" key="2">
    <source>
        <dbReference type="Proteomes" id="UP001333818"/>
    </source>
</evidence>
<gene>
    <name evidence="1" type="ORF">V2H45_11995</name>
</gene>
<dbReference type="EMBL" id="JAZBJZ010000043">
    <property type="protein sequence ID" value="MEE3717475.1"/>
    <property type="molecule type" value="Genomic_DNA"/>
</dbReference>
<keyword evidence="2" id="KW-1185">Reference proteome</keyword>